<evidence type="ECO:0000259" key="8">
    <source>
        <dbReference type="Pfam" id="PF00482"/>
    </source>
</evidence>
<evidence type="ECO:0000256" key="5">
    <source>
        <dbReference type="ARBA" id="ARBA00022989"/>
    </source>
</evidence>
<dbReference type="HOGENOM" id="CLU_658573_0_0_4"/>
<accession>Q21Q60</accession>
<evidence type="ECO:0000256" key="6">
    <source>
        <dbReference type="ARBA" id="ARBA00023136"/>
    </source>
</evidence>
<feature type="transmembrane region" description="Helical" evidence="7">
    <location>
        <begin position="382"/>
        <end position="403"/>
    </location>
</feature>
<dbReference type="OrthoDB" id="9123177at2"/>
<keyword evidence="5 7" id="KW-1133">Transmembrane helix</keyword>
<evidence type="ECO:0000256" key="4">
    <source>
        <dbReference type="ARBA" id="ARBA00022692"/>
    </source>
</evidence>
<dbReference type="KEGG" id="rfr:Rfer_4399"/>
<feature type="transmembrane region" description="Helical" evidence="7">
    <location>
        <begin position="225"/>
        <end position="249"/>
    </location>
</feature>
<reference evidence="10" key="1">
    <citation type="submission" date="2006-02" db="EMBL/GenBank/DDBJ databases">
        <title>Complete sequence of plasmid 1 of Rhodoferax ferrireducens DSM 15236.</title>
        <authorList>
            <person name="Copeland A."/>
            <person name="Lucas S."/>
            <person name="Lapidus A."/>
            <person name="Barry K."/>
            <person name="Detter J.C."/>
            <person name="Glavina del Rio T."/>
            <person name="Hammon N."/>
            <person name="Israni S."/>
            <person name="Pitluck S."/>
            <person name="Brettin T."/>
            <person name="Bruce D."/>
            <person name="Han C."/>
            <person name="Tapia R."/>
            <person name="Gilna P."/>
            <person name="Kiss H."/>
            <person name="Schmutz J."/>
            <person name="Larimer F."/>
            <person name="Land M."/>
            <person name="Kyrpides N."/>
            <person name="Ivanova N."/>
            <person name="Richardson P."/>
        </authorList>
    </citation>
    <scope>NUCLEOTIDE SEQUENCE [LARGE SCALE GENOMIC DNA]</scope>
    <source>
        <strain evidence="10">ATCC BAA-621 / DSM 15236 / T118</strain>
        <plasmid evidence="10">Plasmid pDSM15236</plasmid>
    </source>
</reference>
<evidence type="ECO:0000256" key="7">
    <source>
        <dbReference type="SAM" id="Phobius"/>
    </source>
</evidence>
<gene>
    <name evidence="9" type="ordered locus">Rfer_4399</name>
</gene>
<evidence type="ECO:0000256" key="1">
    <source>
        <dbReference type="ARBA" id="ARBA00004651"/>
    </source>
</evidence>
<dbReference type="Gene3D" id="1.20.81.30">
    <property type="entry name" value="Type II secretion system (T2SS), domain F"/>
    <property type="match status" value="2"/>
</dbReference>
<feature type="domain" description="Type II secretion system protein GspF" evidence="8">
    <location>
        <begin position="78"/>
        <end position="190"/>
    </location>
</feature>
<keyword evidence="4 7" id="KW-0812">Transmembrane</keyword>
<dbReference type="RefSeq" id="WP_011458654.1">
    <property type="nucleotide sequence ID" value="NC_007901.1"/>
</dbReference>
<evidence type="ECO:0000313" key="10">
    <source>
        <dbReference type="Proteomes" id="UP000008332"/>
    </source>
</evidence>
<sequence length="418" mass="46013">MINPQSQQVWAAPRRQLLRWTISYAPWNSPKTVVTEKTIAASQREALQSAMKLGVPLSAKRDWQFGWQKIDKDYRQQFLLALSFNVQSGMSAGKALEEVIQSERGHVRQVMEPALAIIKAGGEFSDAIDGLAMFDDATLSILRAGEKLGAMKEAMASAIAHIKKTNHSMKLMIGALMVIIADIVVSSITVFGVQFYQLPQLRTEGITSKDPVVVANFASNLDMAFLLNGILTAFTVVLSIVVTVVVMSYSNKEMREFRQKVDYALHQMPILRDLLRHTAISSTMSICGALLSGGVMLNKALVIVRGSTMSPIVSGYWQRAESHLEHGESVNIALQDENVLERSECLILASHADQMQLAQAMLAISERRDEMAERASSKFGKFAFWTGLLYSGCGVLIALWVSYIQYQAVMASTTSIGG</sequence>
<geneLocation type="plasmid" evidence="10">
    <name>pDSM15236</name>
</geneLocation>
<comment type="subcellular location">
    <subcellularLocation>
        <location evidence="1">Cell membrane</location>
        <topology evidence="1">Multi-pass membrane protein</topology>
    </subcellularLocation>
</comment>
<dbReference type="InterPro" id="IPR003004">
    <property type="entry name" value="GspF/PilC"/>
</dbReference>
<dbReference type="AlphaFoldDB" id="Q21Q60"/>
<feature type="transmembrane region" description="Helical" evidence="7">
    <location>
        <begin position="171"/>
        <end position="196"/>
    </location>
</feature>
<dbReference type="InterPro" id="IPR018076">
    <property type="entry name" value="T2SS_GspF_dom"/>
</dbReference>
<feature type="domain" description="Type II secretion system protein GspF" evidence="8">
    <location>
        <begin position="288"/>
        <end position="399"/>
    </location>
</feature>
<keyword evidence="9" id="KW-0614">Plasmid</keyword>
<evidence type="ECO:0000256" key="2">
    <source>
        <dbReference type="ARBA" id="ARBA00005745"/>
    </source>
</evidence>
<dbReference type="Pfam" id="PF00482">
    <property type="entry name" value="T2SSF"/>
    <property type="match status" value="2"/>
</dbReference>
<dbReference type="EMBL" id="CP000268">
    <property type="protein sequence ID" value="ABD72085.1"/>
    <property type="molecule type" value="Genomic_DNA"/>
</dbReference>
<proteinExistence type="inferred from homology"/>
<dbReference type="PANTHER" id="PTHR30012:SF0">
    <property type="entry name" value="TYPE II SECRETION SYSTEM PROTEIN F-RELATED"/>
    <property type="match status" value="1"/>
</dbReference>
<evidence type="ECO:0000313" key="9">
    <source>
        <dbReference type="EMBL" id="ABD72085.1"/>
    </source>
</evidence>
<dbReference type="Proteomes" id="UP000008332">
    <property type="component" value="Plasmid unnamed1"/>
</dbReference>
<comment type="similarity">
    <text evidence="2">Belongs to the GSP F family.</text>
</comment>
<keyword evidence="6 7" id="KW-0472">Membrane</keyword>
<name>Q21Q60_ALBFT</name>
<dbReference type="GO" id="GO:0005886">
    <property type="term" value="C:plasma membrane"/>
    <property type="evidence" value="ECO:0007669"/>
    <property type="project" value="UniProtKB-SubCell"/>
</dbReference>
<keyword evidence="3" id="KW-1003">Cell membrane</keyword>
<evidence type="ECO:0000256" key="3">
    <source>
        <dbReference type="ARBA" id="ARBA00022475"/>
    </source>
</evidence>
<dbReference type="InterPro" id="IPR042094">
    <property type="entry name" value="T2SS_GspF_sf"/>
</dbReference>
<dbReference type="PANTHER" id="PTHR30012">
    <property type="entry name" value="GENERAL SECRETION PATHWAY PROTEIN"/>
    <property type="match status" value="1"/>
</dbReference>
<organism evidence="9 10">
    <name type="scientific">Albidiferax ferrireducens (strain ATCC BAA-621 / DSM 15236 / T118)</name>
    <name type="common">Rhodoferax ferrireducens</name>
    <dbReference type="NCBI Taxonomy" id="338969"/>
    <lineage>
        <taxon>Bacteria</taxon>
        <taxon>Pseudomonadati</taxon>
        <taxon>Pseudomonadota</taxon>
        <taxon>Betaproteobacteria</taxon>
        <taxon>Burkholderiales</taxon>
        <taxon>Comamonadaceae</taxon>
        <taxon>Rhodoferax</taxon>
    </lineage>
</organism>
<dbReference type="eggNOG" id="COG1459">
    <property type="taxonomic scope" value="Bacteria"/>
</dbReference>
<protein>
    <submittedName>
        <fullName evidence="9">Type II secretion system protein</fullName>
    </submittedName>
</protein>
<keyword evidence="10" id="KW-1185">Reference proteome</keyword>